<sequence>MSGNKIEFKIVKDAKGKDVDLAAMSMVATRSLVTLMQSLTNILSDSANDQNVKIQILKGSATLVAEASEAIIKKVHEDFDEVTQNKSTNKYLVENWLSIQSLIQENGLEYEANFYTRSSKVPVLEKIKSSKKFRVKATRQRITSDTDLIFLSGKLIEVGGKIPNIHIIAGNSEEKYTVGCGESEAIKVNKFLYQSVMLSVWRTKKTNGAIKYTFCDFYTEEAIYNLFTELIKDFNKKDEVDALVLLHGKFREYIESKNFGYLRKLMRLFNHDSLSASTLKTILIITKSLKDQEDVSQLRQSVKEKLESKIGALV</sequence>
<dbReference type="EMBL" id="FUZU01000002">
    <property type="protein sequence ID" value="SKC72136.1"/>
    <property type="molecule type" value="Genomic_DNA"/>
</dbReference>
<name>A0A1T5L7V5_9BACT</name>
<dbReference type="Proteomes" id="UP000190961">
    <property type="component" value="Unassembled WGS sequence"/>
</dbReference>
<accession>A0A1T5L7V5</accession>
<dbReference type="AlphaFoldDB" id="A0A1T5L7V5"/>
<dbReference type="STRING" id="688867.SAMN05660236_2725"/>
<dbReference type="RefSeq" id="WP_079687308.1">
    <property type="nucleotide sequence ID" value="NZ_FUZU01000002.1"/>
</dbReference>
<evidence type="ECO:0000313" key="2">
    <source>
        <dbReference type="Proteomes" id="UP000190961"/>
    </source>
</evidence>
<reference evidence="1 2" key="1">
    <citation type="submission" date="2017-02" db="EMBL/GenBank/DDBJ databases">
        <authorList>
            <person name="Peterson S.W."/>
        </authorList>
    </citation>
    <scope>NUCLEOTIDE SEQUENCE [LARGE SCALE GENOMIC DNA]</scope>
    <source>
        <strain evidence="1 2">DSM 25262</strain>
    </source>
</reference>
<gene>
    <name evidence="1" type="ORF">SAMN05660236_2725</name>
</gene>
<evidence type="ECO:0000313" key="1">
    <source>
        <dbReference type="EMBL" id="SKC72136.1"/>
    </source>
</evidence>
<dbReference type="OrthoDB" id="1410167at2"/>
<protein>
    <submittedName>
        <fullName evidence="1">Uncharacterized protein</fullName>
    </submittedName>
</protein>
<proteinExistence type="predicted"/>
<organism evidence="1 2">
    <name type="scientific">Ohtaekwangia koreensis</name>
    <dbReference type="NCBI Taxonomy" id="688867"/>
    <lineage>
        <taxon>Bacteria</taxon>
        <taxon>Pseudomonadati</taxon>
        <taxon>Bacteroidota</taxon>
        <taxon>Cytophagia</taxon>
        <taxon>Cytophagales</taxon>
        <taxon>Fulvivirgaceae</taxon>
        <taxon>Ohtaekwangia</taxon>
    </lineage>
</organism>
<keyword evidence="2" id="KW-1185">Reference proteome</keyword>